<evidence type="ECO:0000256" key="1">
    <source>
        <dbReference type="SAM" id="SignalP"/>
    </source>
</evidence>
<accession>A0ABU5VZW3</accession>
<feature type="chain" id="PRO_5047141318" evidence="1">
    <location>
        <begin position="19"/>
        <end position="308"/>
    </location>
</feature>
<dbReference type="EMBL" id="JAYGJQ010000002">
    <property type="protein sequence ID" value="MEA9357545.1"/>
    <property type="molecule type" value="Genomic_DNA"/>
</dbReference>
<reference evidence="2 3" key="1">
    <citation type="submission" date="2023-11" db="EMBL/GenBank/DDBJ databases">
        <title>A Novel Polar Bacteriovorax (B. antarcticus) Isolated from the Biocrust in Antarctica.</title>
        <authorList>
            <person name="Mun W."/>
            <person name="Choi S.Y."/>
            <person name="Mitchell R.J."/>
        </authorList>
    </citation>
    <scope>NUCLEOTIDE SEQUENCE [LARGE SCALE GENOMIC DNA]</scope>
    <source>
        <strain evidence="2 3">PP10</strain>
    </source>
</reference>
<dbReference type="RefSeq" id="WP_323577592.1">
    <property type="nucleotide sequence ID" value="NZ_JAYGJQ010000002.1"/>
</dbReference>
<evidence type="ECO:0000313" key="3">
    <source>
        <dbReference type="Proteomes" id="UP001302274"/>
    </source>
</evidence>
<protein>
    <submittedName>
        <fullName evidence="2">Uncharacterized protein</fullName>
    </submittedName>
</protein>
<organism evidence="2 3">
    <name type="scientific">Bacteriovorax antarcticus</name>
    <dbReference type="NCBI Taxonomy" id="3088717"/>
    <lineage>
        <taxon>Bacteria</taxon>
        <taxon>Pseudomonadati</taxon>
        <taxon>Bdellovibrionota</taxon>
        <taxon>Bacteriovoracia</taxon>
        <taxon>Bacteriovoracales</taxon>
        <taxon>Bacteriovoracaceae</taxon>
        <taxon>Bacteriovorax</taxon>
    </lineage>
</organism>
<proteinExistence type="predicted"/>
<comment type="caution">
    <text evidence="2">The sequence shown here is derived from an EMBL/GenBank/DDBJ whole genome shotgun (WGS) entry which is preliminary data.</text>
</comment>
<dbReference type="Proteomes" id="UP001302274">
    <property type="component" value="Unassembled WGS sequence"/>
</dbReference>
<name>A0ABU5VZW3_9BACT</name>
<feature type="signal peptide" evidence="1">
    <location>
        <begin position="1"/>
        <end position="18"/>
    </location>
</feature>
<sequence length="308" mass="33755">MKKLILASLLATATLAQANDIVLSEKIKNGLMKKIERDMDVLDNLKFKEANPRTLEVMGLPALNTTSASKWLNDRVNYVIEENALTVFKLLVKRVIYVEQDGVSYPNGNVLPYSQNPANQFVAKDFTAKEEGITVMSNMGAALYMGGKSEKKLYGMKVSRGLLKKQIKVTIDSPRAGVIQVGEGLFDPRLTVNPENEKSLANSLNRLATFFHEARHSDGNGVSLAFAHSKCLAGHDMEGQYACDENLNGPYTVGAVMMTEMIKSCDETCSPRDVEVLKAIALDSASRIIHTTRKGVPATDWDAAPESL</sequence>
<gene>
    <name evidence="2" type="ORF">SHI21_15055</name>
</gene>
<keyword evidence="3" id="KW-1185">Reference proteome</keyword>
<evidence type="ECO:0000313" key="2">
    <source>
        <dbReference type="EMBL" id="MEA9357545.1"/>
    </source>
</evidence>
<keyword evidence="1" id="KW-0732">Signal</keyword>